<dbReference type="InterPro" id="IPR057737">
    <property type="entry name" value="Condensation_MtbB-like"/>
</dbReference>
<evidence type="ECO:0000256" key="4">
    <source>
        <dbReference type="ARBA" id="ARBA00022598"/>
    </source>
</evidence>
<evidence type="ECO:0000256" key="1">
    <source>
        <dbReference type="ARBA" id="ARBA00001957"/>
    </source>
</evidence>
<dbReference type="Proteomes" id="UP000269198">
    <property type="component" value="Unassembled WGS sequence"/>
</dbReference>
<feature type="compositionally biased region" description="Polar residues" evidence="5">
    <location>
        <begin position="1"/>
        <end position="15"/>
    </location>
</feature>
<evidence type="ECO:0000256" key="2">
    <source>
        <dbReference type="ARBA" id="ARBA00022450"/>
    </source>
</evidence>
<keyword evidence="8" id="KW-1185">Reference proteome</keyword>
<dbReference type="SUPFAM" id="SSF52777">
    <property type="entry name" value="CoA-dependent acyltransferases"/>
    <property type="match status" value="2"/>
</dbReference>
<comment type="cofactor">
    <cofactor evidence="1">
        <name>pantetheine 4'-phosphate</name>
        <dbReference type="ChEBI" id="CHEBI:47942"/>
    </cofactor>
</comment>
<dbReference type="RefSeq" id="WP_123202498.1">
    <property type="nucleotide sequence ID" value="NZ_RJMB01000019.1"/>
</dbReference>
<dbReference type="Gene3D" id="3.30.559.30">
    <property type="entry name" value="Nonribosomal peptide synthetase, condensation domain"/>
    <property type="match status" value="1"/>
</dbReference>
<dbReference type="Pfam" id="PF00550">
    <property type="entry name" value="PP-binding"/>
    <property type="match status" value="2"/>
</dbReference>
<dbReference type="PROSITE" id="PS00012">
    <property type="entry name" value="PHOSPHOPANTETHEINE"/>
    <property type="match status" value="2"/>
</dbReference>
<reference evidence="7 8" key="1">
    <citation type="submission" date="2018-11" db="EMBL/GenBank/DDBJ databases">
        <title>The genome draft of YIM 96095.</title>
        <authorList>
            <person name="Tang S.-K."/>
            <person name="Chunyu W.-X."/>
            <person name="Feng Y.-Z."/>
        </authorList>
    </citation>
    <scope>NUCLEOTIDE SEQUENCE [LARGE SCALE GENOMIC DNA]</scope>
    <source>
        <strain evidence="7 8">YIM 96095</strain>
    </source>
</reference>
<evidence type="ECO:0000256" key="3">
    <source>
        <dbReference type="ARBA" id="ARBA00022553"/>
    </source>
</evidence>
<dbReference type="GO" id="GO:0016874">
    <property type="term" value="F:ligase activity"/>
    <property type="evidence" value="ECO:0007669"/>
    <property type="project" value="UniProtKB-KW"/>
</dbReference>
<dbReference type="InterPro" id="IPR023213">
    <property type="entry name" value="CAT-like_dom_sf"/>
</dbReference>
<dbReference type="PANTHER" id="PTHR45527">
    <property type="entry name" value="NONRIBOSOMAL PEPTIDE SYNTHETASE"/>
    <property type="match status" value="1"/>
</dbReference>
<evidence type="ECO:0000313" key="8">
    <source>
        <dbReference type="Proteomes" id="UP000269198"/>
    </source>
</evidence>
<dbReference type="GO" id="GO:0043041">
    <property type="term" value="P:amino acid activation for nonribosomal peptide biosynthetic process"/>
    <property type="evidence" value="ECO:0007669"/>
    <property type="project" value="TreeGrafter"/>
</dbReference>
<feature type="domain" description="Carrier" evidence="6">
    <location>
        <begin position="593"/>
        <end position="668"/>
    </location>
</feature>
<keyword evidence="4" id="KW-0436">Ligase</keyword>
<dbReference type="Gene3D" id="1.10.1200.10">
    <property type="entry name" value="ACP-like"/>
    <property type="match status" value="2"/>
</dbReference>
<dbReference type="EMBL" id="RJMB01000019">
    <property type="protein sequence ID" value="RNL83021.1"/>
    <property type="molecule type" value="Genomic_DNA"/>
</dbReference>
<dbReference type="InterPro" id="IPR001242">
    <property type="entry name" value="Condensation_dom"/>
</dbReference>
<dbReference type="PANTHER" id="PTHR45527:SF1">
    <property type="entry name" value="FATTY ACID SYNTHASE"/>
    <property type="match status" value="1"/>
</dbReference>
<dbReference type="CDD" id="cd19535">
    <property type="entry name" value="Cyc_NRPS"/>
    <property type="match status" value="1"/>
</dbReference>
<feature type="domain" description="Carrier" evidence="6">
    <location>
        <begin position="18"/>
        <end position="95"/>
    </location>
</feature>
<protein>
    <submittedName>
        <fullName evidence="7">Condensation protein</fullName>
    </submittedName>
</protein>
<organism evidence="7 8">
    <name type="scientific">Halostreptopolyspora alba</name>
    <dbReference type="NCBI Taxonomy" id="2487137"/>
    <lineage>
        <taxon>Bacteria</taxon>
        <taxon>Bacillati</taxon>
        <taxon>Actinomycetota</taxon>
        <taxon>Actinomycetes</taxon>
        <taxon>Streptosporangiales</taxon>
        <taxon>Nocardiopsidaceae</taxon>
        <taxon>Halostreptopolyspora</taxon>
    </lineage>
</organism>
<feature type="region of interest" description="Disordered" evidence="5">
    <location>
        <begin position="1"/>
        <end position="20"/>
    </location>
</feature>
<evidence type="ECO:0000259" key="6">
    <source>
        <dbReference type="PROSITE" id="PS50075"/>
    </source>
</evidence>
<dbReference type="GO" id="GO:0008610">
    <property type="term" value="P:lipid biosynthetic process"/>
    <property type="evidence" value="ECO:0007669"/>
    <property type="project" value="UniProtKB-ARBA"/>
</dbReference>
<evidence type="ECO:0000313" key="7">
    <source>
        <dbReference type="EMBL" id="RNL83021.1"/>
    </source>
</evidence>
<dbReference type="AlphaFoldDB" id="A0A3N0E596"/>
<evidence type="ECO:0000256" key="5">
    <source>
        <dbReference type="SAM" id="MobiDB-lite"/>
    </source>
</evidence>
<dbReference type="InterPro" id="IPR036736">
    <property type="entry name" value="ACP-like_sf"/>
</dbReference>
<dbReference type="SMART" id="SM00823">
    <property type="entry name" value="PKS_PP"/>
    <property type="match status" value="2"/>
</dbReference>
<dbReference type="InterPro" id="IPR006162">
    <property type="entry name" value="Ppantetheine_attach_site"/>
</dbReference>
<dbReference type="InterPro" id="IPR009081">
    <property type="entry name" value="PP-bd_ACP"/>
</dbReference>
<dbReference type="SUPFAM" id="SSF47336">
    <property type="entry name" value="ACP-like"/>
    <property type="match status" value="2"/>
</dbReference>
<accession>A0A3N0E596</accession>
<dbReference type="GO" id="GO:0005737">
    <property type="term" value="C:cytoplasm"/>
    <property type="evidence" value="ECO:0007669"/>
    <property type="project" value="TreeGrafter"/>
</dbReference>
<dbReference type="InterPro" id="IPR020806">
    <property type="entry name" value="PKS_PP-bd"/>
</dbReference>
<dbReference type="OrthoDB" id="2085352at2"/>
<dbReference type="Pfam" id="PF00668">
    <property type="entry name" value="Condensation"/>
    <property type="match status" value="1"/>
</dbReference>
<comment type="caution">
    <text evidence="7">The sequence shown here is derived from an EMBL/GenBank/DDBJ whole genome shotgun (WGS) entry which is preliminary data.</text>
</comment>
<sequence>MNSPVTPTSQSGSAEESSDPEAVDRLLARIWAELLGLDPGDITPDSSFLRLGGDSVLAVRMAALVRTRVSVVLELSDVTVDVTFAELSEVVRRRSAEGADAGRASEVPIEVEPRADRTAPFPLMPLQQGYFVGQQGGWELSYDSAHFYGDVGLTGVDGEEAVDALTDAVERLAEHQPTLRARVDPEGRQYVLPPEAPGAVPEVRVYDLRDSPENEVTDTLTRTRSEMSTTGPDPVRGPGVDVRITLLPGDRARLHTAMSLLVFDGWSATVLNRELLTLSADWNAVLPPLEIDFGDYVAALERLPSTEAWTADRDWWWSRLDTLPDPPALPLRTDPKDIQPTLMATRERHLSPERWAALRDACARHDVTPSAAMLAAFAVVLGRWAGHRSLLLNSLQLNRLPLHPDIHRVVGAFASTMLVPVELPTRATFATIAAETQRVFGEHATHNLVSGVEVSRELARRRGTTRPVGPVVFQSTLGMDAAIGETQPSSAGPLGEVSFGDFYHQLRTPQVAIEARVYELAGGMAVVFSYVEELFAPEHVDAAFADMFGLVESLADGTGWDTPVELPDEVAAPRDGLRIGQLDAERATADTGPLRDGLERDLAEIWEELLDTPILDRGTDFFHVGGDSLLVVRVLSRLAQRTGLTVGVRDFLDAPTVAGLAAAARNGVSR</sequence>
<dbReference type="GO" id="GO:0044550">
    <property type="term" value="P:secondary metabolite biosynthetic process"/>
    <property type="evidence" value="ECO:0007669"/>
    <property type="project" value="TreeGrafter"/>
</dbReference>
<dbReference type="GO" id="GO:0031177">
    <property type="term" value="F:phosphopantetheine binding"/>
    <property type="evidence" value="ECO:0007669"/>
    <property type="project" value="InterPro"/>
</dbReference>
<name>A0A3N0E596_9ACTN</name>
<keyword evidence="2" id="KW-0596">Phosphopantetheine</keyword>
<dbReference type="PROSITE" id="PS50075">
    <property type="entry name" value="CARRIER"/>
    <property type="match status" value="2"/>
</dbReference>
<keyword evidence="3" id="KW-0597">Phosphoprotein</keyword>
<dbReference type="Gene3D" id="3.30.559.10">
    <property type="entry name" value="Chloramphenicol acetyltransferase-like domain"/>
    <property type="match status" value="1"/>
</dbReference>
<proteinExistence type="predicted"/>
<gene>
    <name evidence="7" type="ORF">EFW17_17565</name>
</gene>